<keyword evidence="19" id="KW-1185">Reference proteome</keyword>
<evidence type="ECO:0000256" key="9">
    <source>
        <dbReference type="ARBA" id="ARBA00023277"/>
    </source>
</evidence>
<keyword evidence="12" id="KW-0624">Polysaccharide degradation</keyword>
<evidence type="ECO:0000256" key="13">
    <source>
        <dbReference type="ARBA" id="ARBA00025512"/>
    </source>
</evidence>
<evidence type="ECO:0000256" key="8">
    <source>
        <dbReference type="ARBA" id="ARBA00023180"/>
    </source>
</evidence>
<protein>
    <recommendedName>
        <fullName evidence="17">CBM20 domain-containing protein</fullName>
    </recommendedName>
</protein>
<dbReference type="SUPFAM" id="SSF49452">
    <property type="entry name" value="Starch-binding domain-like"/>
    <property type="match status" value="1"/>
</dbReference>
<dbReference type="InterPro" id="IPR013780">
    <property type="entry name" value="Glyco_hydro_b"/>
</dbReference>
<comment type="catalytic activity">
    <reaction evidence="2">
        <text>Hydrolysis of terminal, non-reducing (1-&gt;4)-linked alpha-D-glucose residues with release of alpha-D-glucose.</text>
        <dbReference type="EC" id="3.2.1.20"/>
    </reaction>
</comment>
<dbReference type="Pfam" id="PF13802">
    <property type="entry name" value="Gal_mutarotas_2"/>
    <property type="match status" value="1"/>
</dbReference>
<dbReference type="EMBL" id="JAVRRT010000020">
    <property type="protein sequence ID" value="KAK5164271.1"/>
    <property type="molecule type" value="Genomic_DNA"/>
</dbReference>
<evidence type="ECO:0000256" key="14">
    <source>
        <dbReference type="RuleBase" id="RU361185"/>
    </source>
</evidence>
<comment type="function">
    <text evidence="13">Glucosidase involved in the degradation of cellulosic biomass. Has both alpha- and beta-glucosidase activity.</text>
</comment>
<evidence type="ECO:0000256" key="16">
    <source>
        <dbReference type="SAM" id="SignalP"/>
    </source>
</evidence>
<dbReference type="Pfam" id="PF00686">
    <property type="entry name" value="CBM_20"/>
    <property type="match status" value="1"/>
</dbReference>
<dbReference type="GO" id="GO:0004558">
    <property type="term" value="F:alpha-1,4-glucosidase activity"/>
    <property type="evidence" value="ECO:0007669"/>
    <property type="project" value="UniProtKB-EC"/>
</dbReference>
<dbReference type="PANTHER" id="PTHR22762">
    <property type="entry name" value="ALPHA-GLUCOSIDASE"/>
    <property type="match status" value="1"/>
</dbReference>
<dbReference type="GO" id="GO:0071555">
    <property type="term" value="P:cell wall organization"/>
    <property type="evidence" value="ECO:0007669"/>
    <property type="project" value="UniProtKB-KW"/>
</dbReference>
<keyword evidence="5" id="KW-0964">Secreted</keyword>
<evidence type="ECO:0000256" key="5">
    <source>
        <dbReference type="ARBA" id="ARBA00022525"/>
    </source>
</evidence>
<reference evidence="18 19" key="1">
    <citation type="submission" date="2023-08" db="EMBL/GenBank/DDBJ databases">
        <title>Black Yeasts Isolated from many extreme environments.</title>
        <authorList>
            <person name="Coleine C."/>
            <person name="Stajich J.E."/>
            <person name="Selbmann L."/>
        </authorList>
    </citation>
    <scope>NUCLEOTIDE SEQUENCE [LARGE SCALE GENOMIC DNA]</scope>
    <source>
        <strain evidence="18 19">CCFEE 5935</strain>
    </source>
</reference>
<dbReference type="AlphaFoldDB" id="A0AAV9NWI1"/>
<keyword evidence="9" id="KW-0119">Carbohydrate metabolism</keyword>
<dbReference type="InterPro" id="IPR013783">
    <property type="entry name" value="Ig-like_fold"/>
</dbReference>
<dbReference type="CDD" id="cd06602">
    <property type="entry name" value="GH31_MGAM_SI_GAA"/>
    <property type="match status" value="1"/>
</dbReference>
<evidence type="ECO:0000256" key="2">
    <source>
        <dbReference type="ARBA" id="ARBA00001657"/>
    </source>
</evidence>
<name>A0AAV9NWI1_9PEZI</name>
<dbReference type="Gene3D" id="2.60.40.1180">
    <property type="entry name" value="Golgi alpha-mannosidase II"/>
    <property type="match status" value="2"/>
</dbReference>
<feature type="domain" description="CBM20" evidence="17">
    <location>
        <begin position="426"/>
        <end position="529"/>
    </location>
</feature>
<comment type="subcellular location">
    <subcellularLocation>
        <location evidence="3">Secreted</location>
    </subcellularLocation>
</comment>
<evidence type="ECO:0000256" key="3">
    <source>
        <dbReference type="ARBA" id="ARBA00004613"/>
    </source>
</evidence>
<evidence type="ECO:0000256" key="11">
    <source>
        <dbReference type="ARBA" id="ARBA00023316"/>
    </source>
</evidence>
<feature type="signal peptide" evidence="16">
    <location>
        <begin position="1"/>
        <end position="20"/>
    </location>
</feature>
<evidence type="ECO:0000256" key="10">
    <source>
        <dbReference type="ARBA" id="ARBA00023295"/>
    </source>
</evidence>
<feature type="chain" id="PRO_5043956483" description="CBM20 domain-containing protein" evidence="16">
    <location>
        <begin position="21"/>
        <end position="963"/>
    </location>
</feature>
<dbReference type="InterPro" id="IPR048395">
    <property type="entry name" value="Glyco_hydro_31_C"/>
</dbReference>
<dbReference type="GO" id="GO:2001070">
    <property type="term" value="F:starch binding"/>
    <property type="evidence" value="ECO:0007669"/>
    <property type="project" value="InterPro"/>
</dbReference>
<comment type="catalytic activity">
    <reaction evidence="1">
        <text>Hydrolysis of terminal, non-reducing beta-D-glucosyl residues with release of beta-D-glucose.</text>
        <dbReference type="EC" id="3.2.1.21"/>
    </reaction>
</comment>
<keyword evidence="6 16" id="KW-0732">Signal</keyword>
<evidence type="ECO:0000313" key="19">
    <source>
        <dbReference type="Proteomes" id="UP001337655"/>
    </source>
</evidence>
<dbReference type="RefSeq" id="XP_064654564.1">
    <property type="nucleotide sequence ID" value="XM_064807191.1"/>
</dbReference>
<accession>A0AAV9NWI1</accession>
<evidence type="ECO:0000256" key="15">
    <source>
        <dbReference type="SAM" id="MobiDB-lite"/>
    </source>
</evidence>
<evidence type="ECO:0000256" key="4">
    <source>
        <dbReference type="ARBA" id="ARBA00007806"/>
    </source>
</evidence>
<evidence type="ECO:0000256" key="6">
    <source>
        <dbReference type="ARBA" id="ARBA00022729"/>
    </source>
</evidence>
<dbReference type="PROSITE" id="PS51166">
    <property type="entry name" value="CBM20"/>
    <property type="match status" value="1"/>
</dbReference>
<dbReference type="Gene3D" id="2.60.40.1760">
    <property type="entry name" value="glycosyl hydrolase (family 31)"/>
    <property type="match status" value="1"/>
</dbReference>
<proteinExistence type="inferred from homology"/>
<dbReference type="InterPro" id="IPR002044">
    <property type="entry name" value="CBM20"/>
</dbReference>
<dbReference type="GO" id="GO:0008422">
    <property type="term" value="F:beta-glucosidase activity"/>
    <property type="evidence" value="ECO:0007669"/>
    <property type="project" value="UniProtKB-EC"/>
</dbReference>
<dbReference type="GO" id="GO:0000272">
    <property type="term" value="P:polysaccharide catabolic process"/>
    <property type="evidence" value="ECO:0007669"/>
    <property type="project" value="UniProtKB-KW"/>
</dbReference>
<dbReference type="InterPro" id="IPR013784">
    <property type="entry name" value="Carb-bd-like_fold"/>
</dbReference>
<evidence type="ECO:0000256" key="12">
    <source>
        <dbReference type="ARBA" id="ARBA00023326"/>
    </source>
</evidence>
<evidence type="ECO:0000256" key="7">
    <source>
        <dbReference type="ARBA" id="ARBA00022801"/>
    </source>
</evidence>
<dbReference type="InterPro" id="IPR000322">
    <property type="entry name" value="Glyco_hydro_31_TIM"/>
</dbReference>
<keyword evidence="11" id="KW-0961">Cell wall biogenesis/degradation</keyword>
<comment type="caution">
    <text evidence="18">The sequence shown here is derived from an EMBL/GenBank/DDBJ whole genome shotgun (WGS) entry which is preliminary data.</text>
</comment>
<gene>
    <name evidence="18" type="ORF">LTR77_009965</name>
</gene>
<dbReference type="PANTHER" id="PTHR22762:SF67">
    <property type="entry name" value="ALPHA_BETA-GLUCOSIDASE AGDC-RELATED"/>
    <property type="match status" value="1"/>
</dbReference>
<organism evidence="18 19">
    <name type="scientific">Saxophila tyrrhenica</name>
    <dbReference type="NCBI Taxonomy" id="1690608"/>
    <lineage>
        <taxon>Eukaryota</taxon>
        <taxon>Fungi</taxon>
        <taxon>Dikarya</taxon>
        <taxon>Ascomycota</taxon>
        <taxon>Pezizomycotina</taxon>
        <taxon>Dothideomycetes</taxon>
        <taxon>Dothideomycetidae</taxon>
        <taxon>Mycosphaerellales</taxon>
        <taxon>Extremaceae</taxon>
        <taxon>Saxophila</taxon>
    </lineage>
</organism>
<evidence type="ECO:0000259" key="17">
    <source>
        <dbReference type="PROSITE" id="PS51166"/>
    </source>
</evidence>
<dbReference type="Pfam" id="PF21365">
    <property type="entry name" value="Glyco_hydro_31_3rd"/>
    <property type="match status" value="1"/>
</dbReference>
<dbReference type="PROSITE" id="PS51257">
    <property type="entry name" value="PROKAR_LIPOPROTEIN"/>
    <property type="match status" value="1"/>
</dbReference>
<dbReference type="Pfam" id="PF01055">
    <property type="entry name" value="Glyco_hydro_31_2nd"/>
    <property type="match status" value="1"/>
</dbReference>
<feature type="region of interest" description="Disordered" evidence="15">
    <location>
        <begin position="512"/>
        <end position="566"/>
    </location>
</feature>
<dbReference type="GO" id="GO:0005576">
    <property type="term" value="C:extracellular region"/>
    <property type="evidence" value="ECO:0007669"/>
    <property type="project" value="UniProtKB-SubCell"/>
</dbReference>
<dbReference type="SMART" id="SM01065">
    <property type="entry name" value="CBM_2"/>
    <property type="match status" value="1"/>
</dbReference>
<dbReference type="SUPFAM" id="SSF51445">
    <property type="entry name" value="(Trans)glycosidases"/>
    <property type="match status" value="1"/>
</dbReference>
<sequence length="963" mass="106219">MAPPKALLATLLSASTAAAAASLSSCPGYKASNIHHATNGVTADLTLAGDACNAYGKDLQDLTLTVEYQTPDRLHVVIQDAEQQVYQIPESVLPRPPNKASSVDQSQLEFRYEENPFSFSIVRSSSGEVLFDSSAASLVFEDQYLRLRTSLPDSPSLYGLGEHTDPFMLNSTNYTRTIWNRDAYGTPPGTNLYGDHPVYFDHRNGDGTHGVFLMNSNGMDVRIDDSNGQYLEYNLLGGVLDFYFMAGPGPKEVAAQYADVVGHSAMFPYWGLGFHQCRYGMQDVYEVAGVVSNYSAANIPLETMWTDIDYMYLRRVFTLDPVRFPLHKVRELVDYLHQHQQHYIVMVDPAVAYVTEGYAPFTNGVEAGAFLRDGDGGIYKGVVWPGVTEFPDWFAPGTQDYWTSEFASFFDAETGVDIDALWIADMQPKCHAQVKFSVRAKTFEGENILVNGNTVTLGKNDIWNAPVLNADDYPVWTGTIDMPANKKVTYQYVRYEPDGSYIYEEDNRTLTTGGCGSSQSVKDKITTKSPPHGSSNDKRELSAPKSLPLQARQSSSSGDMSGLPGRDLINPPYTIQNEAGSISNKTIATDIMHSNGLVEYDTHNLYGAMMSEASRQAMVARRPTLRPLIITRSTFAGSGRQVGKWLGDNIADWDHYRFSIAGMMNFASLFQVSMVGSDVCGFGGITNAHLCARWATLGAFSPFYRNHQELGSPPHEFYRYPLVAEAARNAIAIRYKLLDYIYTAMYDQSTTGVPLVQPMFFHYPNDPKCNSLEYQYFWGPGLMVAPVTGDNSTHVSIYMPDDIFYDYYTHETIQGDGSSMMLRDVDYTTIPLYYKGGTIFPERASSANTTTELRKQNFNLVIAPGTDGCASGSLYLDDGVSIEQDGTSYIEFNYNQDGKLKITGTFGYEVDANIESIIVLGSGSKSNDAGTGDASMASTAAGNTMKWGLPLTKPVTVDVASFQ</sequence>
<keyword evidence="7 14" id="KW-0378">Hydrolase</keyword>
<dbReference type="SUPFAM" id="SSF51011">
    <property type="entry name" value="Glycosyl hydrolase domain"/>
    <property type="match status" value="1"/>
</dbReference>
<dbReference type="Gene3D" id="2.60.40.10">
    <property type="entry name" value="Immunoglobulins"/>
    <property type="match status" value="1"/>
</dbReference>
<evidence type="ECO:0000256" key="1">
    <source>
        <dbReference type="ARBA" id="ARBA00000448"/>
    </source>
</evidence>
<dbReference type="CDD" id="cd14752">
    <property type="entry name" value="GH31_N"/>
    <property type="match status" value="1"/>
</dbReference>
<dbReference type="InterPro" id="IPR025887">
    <property type="entry name" value="Glyco_hydro_31_N_dom"/>
</dbReference>
<dbReference type="Proteomes" id="UP001337655">
    <property type="component" value="Unassembled WGS sequence"/>
</dbReference>
<keyword evidence="8" id="KW-0325">Glycoprotein</keyword>
<dbReference type="InterPro" id="IPR017853">
    <property type="entry name" value="GH"/>
</dbReference>
<keyword evidence="10 14" id="KW-0326">Glycosidase</keyword>
<comment type="similarity">
    <text evidence="4 14">Belongs to the glycosyl hydrolase 31 family.</text>
</comment>
<dbReference type="Gene3D" id="3.20.20.80">
    <property type="entry name" value="Glycosidases"/>
    <property type="match status" value="1"/>
</dbReference>
<evidence type="ECO:0000313" key="18">
    <source>
        <dbReference type="EMBL" id="KAK5164271.1"/>
    </source>
</evidence>
<dbReference type="InterPro" id="IPR011013">
    <property type="entry name" value="Gal_mutarotase_sf_dom"/>
</dbReference>
<dbReference type="SUPFAM" id="SSF74650">
    <property type="entry name" value="Galactose mutarotase-like"/>
    <property type="match status" value="1"/>
</dbReference>
<dbReference type="GeneID" id="89931295"/>